<name>A0A0F8X5V9_9ZZZZ</name>
<reference evidence="1" key="1">
    <citation type="journal article" date="2015" name="Nature">
        <title>Complex archaea that bridge the gap between prokaryotes and eukaryotes.</title>
        <authorList>
            <person name="Spang A."/>
            <person name="Saw J.H."/>
            <person name="Jorgensen S.L."/>
            <person name="Zaremba-Niedzwiedzka K."/>
            <person name="Martijn J."/>
            <person name="Lind A.E."/>
            <person name="van Eijk R."/>
            <person name="Schleper C."/>
            <person name="Guy L."/>
            <person name="Ettema T.J."/>
        </authorList>
    </citation>
    <scope>NUCLEOTIDE SEQUENCE</scope>
</reference>
<evidence type="ECO:0000313" key="1">
    <source>
        <dbReference type="EMBL" id="KKK64178.1"/>
    </source>
</evidence>
<proteinExistence type="predicted"/>
<protein>
    <submittedName>
        <fullName evidence="1">Uncharacterized protein</fullName>
    </submittedName>
</protein>
<dbReference type="EMBL" id="LAZR01061142">
    <property type="protein sequence ID" value="KKK64178.1"/>
    <property type="molecule type" value="Genomic_DNA"/>
</dbReference>
<sequence>MAKIYKIPSQSETYVWSYSALISLFKNGSLVKISDEEYLAASGGLPSQYINRYKYSLSYDGLVHREGDCLYFAGHTVLGIVYHKLDLTDAQVLVEIFKMKLSNTLPEALSDLL</sequence>
<comment type="caution">
    <text evidence="1">The sequence shown here is derived from an EMBL/GenBank/DDBJ whole genome shotgun (WGS) entry which is preliminary data.</text>
</comment>
<dbReference type="AlphaFoldDB" id="A0A0F8X5V9"/>
<gene>
    <name evidence="1" type="ORF">LCGC14_2986840</name>
</gene>
<accession>A0A0F8X5V9</accession>
<organism evidence="1">
    <name type="scientific">marine sediment metagenome</name>
    <dbReference type="NCBI Taxonomy" id="412755"/>
    <lineage>
        <taxon>unclassified sequences</taxon>
        <taxon>metagenomes</taxon>
        <taxon>ecological metagenomes</taxon>
    </lineage>
</organism>